<dbReference type="OrthoDB" id="10280985at2759"/>
<sequence>MNFAFRLILSVILSVAAPLRSAFIPENAYWIQNGVTVAGGNGDGHWLNQLKSPLNAFIDGNRTMYIADYGNHRVIEWKLDSLTGRIVTGGNRQGNRNDQLSRPTDLILDSKTDSLIICDFENKRILRLSRTKDTIPEVMIPNVSCYGLTMDEEGFLYIAHYDDCSIGRWKIGDKHGTIVAGGNGKGDGLHQLNGPTHMFVTKNGSVYVSDYGNNRIFKWMKGRKEGIIVAGGQGEGNGLNQLYRPHQVIVDQLDTMYIADYLNHRIMRWVKGATQGTVIIGGRGPGEQFNQVNNPSGILFDQKGNIYVIEYSGYRVIRFRMDLNVD</sequence>
<dbReference type="Gene3D" id="2.120.10.30">
    <property type="entry name" value="TolB, C-terminal domain"/>
    <property type="match status" value="2"/>
</dbReference>
<evidence type="ECO:0000256" key="5">
    <source>
        <dbReference type="SAM" id="SignalP"/>
    </source>
</evidence>
<dbReference type="EMBL" id="CAJNOO010001999">
    <property type="protein sequence ID" value="CAF1224696.1"/>
    <property type="molecule type" value="Genomic_DNA"/>
</dbReference>
<dbReference type="EMBL" id="CAJNOH010000298">
    <property type="protein sequence ID" value="CAF0990002.1"/>
    <property type="molecule type" value="Genomic_DNA"/>
</dbReference>
<proteinExistence type="predicted"/>
<feature type="signal peptide" evidence="5">
    <location>
        <begin position="1"/>
        <end position="22"/>
    </location>
</feature>
<keyword evidence="9" id="KW-1185">Reference proteome</keyword>
<comment type="caution">
    <text evidence="7">The sequence shown here is derived from an EMBL/GenBank/DDBJ whole genome shotgun (WGS) entry which is preliminary data.</text>
</comment>
<dbReference type="InterPro" id="IPR011042">
    <property type="entry name" value="6-blade_b-propeller_TolB-like"/>
</dbReference>
<name>A0A814Y4G3_9BILA</name>
<dbReference type="PANTHER" id="PTHR10680">
    <property type="entry name" value="PEPTIDYL-GLYCINE ALPHA-AMIDATING MONOOXYGENASE"/>
    <property type="match status" value="1"/>
</dbReference>
<dbReference type="PROSITE" id="PS51125">
    <property type="entry name" value="NHL"/>
    <property type="match status" value="1"/>
</dbReference>
<evidence type="ECO:0000256" key="3">
    <source>
        <dbReference type="ARBA" id="ARBA00023180"/>
    </source>
</evidence>
<evidence type="ECO:0000256" key="1">
    <source>
        <dbReference type="ARBA" id="ARBA00022729"/>
    </source>
</evidence>
<dbReference type="Proteomes" id="UP000663870">
    <property type="component" value="Unassembled WGS sequence"/>
</dbReference>
<accession>A0A814Y4G3</accession>
<organism evidence="7 10">
    <name type="scientific">Rotaria sordida</name>
    <dbReference type="NCBI Taxonomy" id="392033"/>
    <lineage>
        <taxon>Eukaryota</taxon>
        <taxon>Metazoa</taxon>
        <taxon>Spiralia</taxon>
        <taxon>Gnathifera</taxon>
        <taxon>Rotifera</taxon>
        <taxon>Eurotatoria</taxon>
        <taxon>Bdelloidea</taxon>
        <taxon>Philodinida</taxon>
        <taxon>Philodinidae</taxon>
        <taxon>Rotaria</taxon>
    </lineage>
</organism>
<dbReference type="Proteomes" id="UP000663854">
    <property type="component" value="Unassembled WGS sequence"/>
</dbReference>
<feature type="chain" id="PRO_5036226500" evidence="5">
    <location>
        <begin position="23"/>
        <end position="326"/>
    </location>
</feature>
<evidence type="ECO:0000256" key="4">
    <source>
        <dbReference type="PROSITE-ProRule" id="PRU00504"/>
    </source>
</evidence>
<evidence type="ECO:0000313" key="8">
    <source>
        <dbReference type="EMBL" id="CAF1453481.1"/>
    </source>
</evidence>
<evidence type="ECO:0000256" key="2">
    <source>
        <dbReference type="ARBA" id="ARBA00022737"/>
    </source>
</evidence>
<dbReference type="Proteomes" id="UP000663882">
    <property type="component" value="Unassembled WGS sequence"/>
</dbReference>
<dbReference type="CDD" id="cd05819">
    <property type="entry name" value="NHL"/>
    <property type="match status" value="1"/>
</dbReference>
<dbReference type="AlphaFoldDB" id="A0A814Y4G3"/>
<reference evidence="7" key="1">
    <citation type="submission" date="2021-02" db="EMBL/GenBank/DDBJ databases">
        <authorList>
            <person name="Nowell W R."/>
        </authorList>
    </citation>
    <scope>NUCLEOTIDE SEQUENCE</scope>
</reference>
<gene>
    <name evidence="8" type="ORF">JXQ802_LOCUS37742</name>
    <name evidence="6" type="ORF">PYM288_LOCUS14064</name>
    <name evidence="7" type="ORF">RFH988_LOCUS25837</name>
</gene>
<evidence type="ECO:0000313" key="9">
    <source>
        <dbReference type="Proteomes" id="UP000663870"/>
    </source>
</evidence>
<evidence type="ECO:0000313" key="10">
    <source>
        <dbReference type="Proteomes" id="UP000663882"/>
    </source>
</evidence>
<dbReference type="EMBL" id="CAJNOL010002039">
    <property type="protein sequence ID" value="CAF1453481.1"/>
    <property type="molecule type" value="Genomic_DNA"/>
</dbReference>
<dbReference type="SUPFAM" id="SSF63829">
    <property type="entry name" value="Calcium-dependent phosphotriesterase"/>
    <property type="match status" value="1"/>
</dbReference>
<dbReference type="InterPro" id="IPR001258">
    <property type="entry name" value="NHL_repeat"/>
</dbReference>
<keyword evidence="2" id="KW-0677">Repeat</keyword>
<protein>
    <submittedName>
        <fullName evidence="7">Uncharacterized protein</fullName>
    </submittedName>
</protein>
<evidence type="ECO:0000313" key="7">
    <source>
        <dbReference type="EMBL" id="CAF1224696.1"/>
    </source>
</evidence>
<feature type="repeat" description="NHL" evidence="4">
    <location>
        <begin position="185"/>
        <end position="222"/>
    </location>
</feature>
<keyword evidence="1 5" id="KW-0732">Signal</keyword>
<keyword evidence="3" id="KW-0325">Glycoprotein</keyword>
<evidence type="ECO:0000313" key="6">
    <source>
        <dbReference type="EMBL" id="CAF0990002.1"/>
    </source>
</evidence>